<dbReference type="Proteomes" id="UP000324133">
    <property type="component" value="Unassembled WGS sequence"/>
</dbReference>
<keyword evidence="2" id="KW-1185">Reference proteome</keyword>
<sequence length="163" mass="18829">MTKTFLLIIIVALGSCKLNDTENNQSALSEFNFTNINYKASPGKGSFGLAFTEKDTMQNGDTYRLKLFIENHQNLYSSDSVRPTFRFYEYFTGDSLSWHKLHNSNQVVEGTQDTAFIKFIAKDVNLKKGESRVHTWRGMINIPRPNTYDTVFLVTYEYIIQQK</sequence>
<dbReference type="PROSITE" id="PS51257">
    <property type="entry name" value="PROKAR_LIPOPROTEIN"/>
    <property type="match status" value="1"/>
</dbReference>
<dbReference type="AlphaFoldDB" id="A0A5B6TK73"/>
<dbReference type="EMBL" id="VKKY01000001">
    <property type="protein sequence ID" value="KAA3439850.1"/>
    <property type="molecule type" value="Genomic_DNA"/>
</dbReference>
<name>A0A5B6TK73_9BACT</name>
<proteinExistence type="predicted"/>
<protein>
    <submittedName>
        <fullName evidence="1">Uncharacterized protein</fullName>
    </submittedName>
</protein>
<comment type="caution">
    <text evidence="1">The sequence shown here is derived from an EMBL/GenBank/DDBJ whole genome shotgun (WGS) entry which is preliminary data.</text>
</comment>
<accession>A0A5B6TK73</accession>
<gene>
    <name evidence="1" type="ORF">FOA19_04040</name>
</gene>
<reference evidence="1 2" key="1">
    <citation type="submission" date="2019-07" db="EMBL/GenBank/DDBJ databases">
        <title>Rufibacter sp. nov., isolated from lake sediment.</title>
        <authorList>
            <person name="Qu J.-H."/>
        </authorList>
    </citation>
    <scope>NUCLEOTIDE SEQUENCE [LARGE SCALE GENOMIC DNA]</scope>
    <source>
        <strain evidence="1 2">NBS58-1</strain>
    </source>
</reference>
<organism evidence="1 2">
    <name type="scientific">Rufibacter hautae</name>
    <dbReference type="NCBI Taxonomy" id="2595005"/>
    <lineage>
        <taxon>Bacteria</taxon>
        <taxon>Pseudomonadati</taxon>
        <taxon>Bacteroidota</taxon>
        <taxon>Cytophagia</taxon>
        <taxon>Cytophagales</taxon>
        <taxon>Hymenobacteraceae</taxon>
        <taxon>Rufibacter</taxon>
    </lineage>
</organism>
<dbReference type="RefSeq" id="WP_149089490.1">
    <property type="nucleotide sequence ID" value="NZ_VKKY01000001.1"/>
</dbReference>
<dbReference type="OrthoDB" id="1359047at2"/>
<evidence type="ECO:0000313" key="2">
    <source>
        <dbReference type="Proteomes" id="UP000324133"/>
    </source>
</evidence>
<evidence type="ECO:0000313" key="1">
    <source>
        <dbReference type="EMBL" id="KAA3439850.1"/>
    </source>
</evidence>